<dbReference type="RefSeq" id="XP_060550207.1">
    <property type="nucleotide sequence ID" value="XM_060694224.1"/>
</dbReference>
<organism evidence="3 4">
    <name type="scientific">Pantherophis guttatus</name>
    <name type="common">Corn snake</name>
    <name type="synonym">Elaphe guttata</name>
    <dbReference type="NCBI Taxonomy" id="94885"/>
    <lineage>
        <taxon>Eukaryota</taxon>
        <taxon>Metazoa</taxon>
        <taxon>Chordata</taxon>
        <taxon>Craniata</taxon>
        <taxon>Vertebrata</taxon>
        <taxon>Euteleostomi</taxon>
        <taxon>Lepidosauria</taxon>
        <taxon>Squamata</taxon>
        <taxon>Bifurcata</taxon>
        <taxon>Unidentata</taxon>
        <taxon>Episquamata</taxon>
        <taxon>Toxicofera</taxon>
        <taxon>Serpentes</taxon>
        <taxon>Colubroidea</taxon>
        <taxon>Colubridae</taxon>
        <taxon>Colubrinae</taxon>
        <taxon>Pantherophis</taxon>
    </lineage>
</organism>
<feature type="compositionally biased region" description="Basic and acidic residues" evidence="1">
    <location>
        <begin position="300"/>
        <end position="320"/>
    </location>
</feature>
<gene>
    <name evidence="4" type="primary">LOC117669578</name>
</gene>
<evidence type="ECO:0000313" key="3">
    <source>
        <dbReference type="Proteomes" id="UP001652622"/>
    </source>
</evidence>
<keyword evidence="3" id="KW-1185">Reference proteome</keyword>
<evidence type="ECO:0000313" key="4">
    <source>
        <dbReference type="RefSeq" id="XP_060550207.1"/>
    </source>
</evidence>
<sequence>MKPGALLLLVGSVALWTGLPAAPPRSRTSGQPPLPPSGAPGEAPQDKISQKEEAKLACLMGQEPEVAQKSPLPQGKESEEPQPGKEGSLRPEAAGPAPPGKLLCKEKPQPERPPVNNLEVESSGSPRSVEKPQGASEKDPSLDTWTQLGGAPAKPSSLGRSKLASKPALPNLETWNPVWDPSNVATSGGKPNTSKKPTSSTPGDKPTPGMGKATPTEKPVPGSGHTIQDKPKPASAAGHHVGPTSGEKPAPNRGPEAHGRPVTGEKPTPGEKPSSQVGHEKRPSADKATSSEKPEEDGERPEAEKESKPEKEAEEGKKTEEEEEGLFEDDEEEEEGEKGKENEGNQEGNQDGDDAFDKELDYGLNTSPFDAYSYHDGWSDEGAEEADLGLVGEMAALPQAGDANNDGKPTFDAWGDLVGGSRP</sequence>
<feature type="compositionally biased region" description="Basic and acidic residues" evidence="1">
    <location>
        <begin position="76"/>
        <end position="89"/>
    </location>
</feature>
<keyword evidence="2" id="KW-0732">Signal</keyword>
<feature type="region of interest" description="Disordered" evidence="1">
    <location>
        <begin position="18"/>
        <end position="363"/>
    </location>
</feature>
<protein>
    <submittedName>
        <fullName evidence="4">Cell surface glycoprotein 1-like isoform X2</fullName>
    </submittedName>
</protein>
<evidence type="ECO:0000256" key="2">
    <source>
        <dbReference type="SAM" id="SignalP"/>
    </source>
</evidence>
<feature type="signal peptide" evidence="2">
    <location>
        <begin position="1"/>
        <end position="21"/>
    </location>
</feature>
<feature type="compositionally biased region" description="Polar residues" evidence="1">
    <location>
        <begin position="183"/>
        <end position="202"/>
    </location>
</feature>
<evidence type="ECO:0000256" key="1">
    <source>
        <dbReference type="SAM" id="MobiDB-lite"/>
    </source>
</evidence>
<feature type="compositionally biased region" description="Basic and acidic residues" evidence="1">
    <location>
        <begin position="278"/>
        <end position="293"/>
    </location>
</feature>
<accession>A0ABM3ZPB3</accession>
<reference evidence="4" key="1">
    <citation type="submission" date="2025-08" db="UniProtKB">
        <authorList>
            <consortium name="RefSeq"/>
        </authorList>
    </citation>
    <scope>IDENTIFICATION</scope>
    <source>
        <tissue evidence="4">Blood</tissue>
    </source>
</reference>
<feature type="chain" id="PRO_5046293111" evidence="2">
    <location>
        <begin position="22"/>
        <end position="423"/>
    </location>
</feature>
<dbReference type="Proteomes" id="UP001652622">
    <property type="component" value="Unplaced"/>
</dbReference>
<dbReference type="GeneID" id="117669578"/>
<feature type="region of interest" description="Disordered" evidence="1">
    <location>
        <begin position="399"/>
        <end position="423"/>
    </location>
</feature>
<feature type="compositionally biased region" description="Basic and acidic residues" evidence="1">
    <location>
        <begin position="44"/>
        <end position="55"/>
    </location>
</feature>
<name>A0ABM3ZPB3_PANGU</name>
<feature type="compositionally biased region" description="Acidic residues" evidence="1">
    <location>
        <begin position="321"/>
        <end position="336"/>
    </location>
</feature>
<proteinExistence type="predicted"/>